<evidence type="ECO:0000256" key="1">
    <source>
        <dbReference type="SAM" id="MobiDB-lite"/>
    </source>
</evidence>
<dbReference type="Pfam" id="PF01391">
    <property type="entry name" value="Collagen"/>
    <property type="match status" value="1"/>
</dbReference>
<reference evidence="3 4" key="1">
    <citation type="submission" date="2022-05" db="EMBL/GenBank/DDBJ databases">
        <authorList>
            <consortium name="Genoscope - CEA"/>
            <person name="William W."/>
        </authorList>
    </citation>
    <scope>NUCLEOTIDE SEQUENCE [LARGE SCALE GENOMIC DNA]</scope>
</reference>
<dbReference type="InterPro" id="IPR008160">
    <property type="entry name" value="Collagen"/>
</dbReference>
<evidence type="ECO:0000313" key="4">
    <source>
        <dbReference type="Proteomes" id="UP001159405"/>
    </source>
</evidence>
<protein>
    <submittedName>
        <fullName evidence="3">Uncharacterized protein</fullName>
    </submittedName>
</protein>
<dbReference type="Proteomes" id="UP001159405">
    <property type="component" value="Unassembled WGS sequence"/>
</dbReference>
<organism evidence="3 4">
    <name type="scientific">Porites lobata</name>
    <dbReference type="NCBI Taxonomy" id="104759"/>
    <lineage>
        <taxon>Eukaryota</taxon>
        <taxon>Metazoa</taxon>
        <taxon>Cnidaria</taxon>
        <taxon>Anthozoa</taxon>
        <taxon>Hexacorallia</taxon>
        <taxon>Scleractinia</taxon>
        <taxon>Fungiina</taxon>
        <taxon>Poritidae</taxon>
        <taxon>Porites</taxon>
    </lineage>
</organism>
<keyword evidence="2" id="KW-1133">Transmembrane helix</keyword>
<evidence type="ECO:0000256" key="2">
    <source>
        <dbReference type="SAM" id="Phobius"/>
    </source>
</evidence>
<accession>A0ABN8PC79</accession>
<keyword evidence="2" id="KW-0472">Membrane</keyword>
<feature type="region of interest" description="Disordered" evidence="1">
    <location>
        <begin position="284"/>
        <end position="373"/>
    </location>
</feature>
<proteinExistence type="predicted"/>
<keyword evidence="4" id="KW-1185">Reference proteome</keyword>
<feature type="region of interest" description="Disordered" evidence="1">
    <location>
        <begin position="88"/>
        <end position="133"/>
    </location>
</feature>
<sequence length="472" mass="50749">MQHPGNTYENPGFQLTTVDGSQLYMDIAGFEGKAARLTTPKPKGRSVSAGQAHRENIVEIRQLVMNNDGGVNAQENPLYKVTPITGCRLNVNTGNESKTSRRLSSPPKTSPKPKSRSATTGEIEKEKVPPEKPVQFDANYDVGVYEVLKSNNNDMPAQQVKQVSGGGQPDKVYDSITQTTQQQIDSLRRTLRLMSLLLVIVCLTAVASLVLILVEIRKPKQHTSLNQPSTSSGLSDGGKTGCIQTVHFQEITELREALNFTRRQLDIVRSELKRQNATITNITSKGSDCSRCLAPKGPRGPPGRQGQKGPPGPKGRQGPPGPRGPMGVNGSQGPPGAPGRQGPMGPPGYNGTQAAGQLGPPGPRGLPGQPGRPGAGNLTLCHYRYKKEAAQTAGVAADSVVMLREDYHRGWKIIAATCSTEGGAEYVFKDAVLESGTNVWVYKCHCKGKSNLFSGSKYMKCVIHYWICPTVS</sequence>
<evidence type="ECO:0000313" key="3">
    <source>
        <dbReference type="EMBL" id="CAH3140923.1"/>
    </source>
</evidence>
<keyword evidence="2" id="KW-0812">Transmembrane</keyword>
<dbReference type="InterPro" id="IPR050938">
    <property type="entry name" value="Collagen_Structural_Proteins"/>
</dbReference>
<feature type="transmembrane region" description="Helical" evidence="2">
    <location>
        <begin position="193"/>
        <end position="214"/>
    </location>
</feature>
<dbReference type="PANTHER" id="PTHR37456">
    <property type="entry name" value="SI:CH211-266K2.1"/>
    <property type="match status" value="1"/>
</dbReference>
<dbReference type="PANTHER" id="PTHR37456:SF4">
    <property type="entry name" value="COLLAGEN ALPHA-1(XXIII) CHAIN"/>
    <property type="match status" value="1"/>
</dbReference>
<comment type="caution">
    <text evidence="3">The sequence shown here is derived from an EMBL/GenBank/DDBJ whole genome shotgun (WGS) entry which is preliminary data.</text>
</comment>
<dbReference type="EMBL" id="CALNXK010000065">
    <property type="protein sequence ID" value="CAH3140923.1"/>
    <property type="molecule type" value="Genomic_DNA"/>
</dbReference>
<name>A0ABN8PC79_9CNID</name>
<gene>
    <name evidence="3" type="ORF">PLOB_00041445</name>
</gene>